<protein>
    <submittedName>
        <fullName evidence="2">Uncharacterized protein</fullName>
    </submittedName>
</protein>
<accession>A0A9P6Y7V4</accession>
<feature type="compositionally biased region" description="Basic residues" evidence="1">
    <location>
        <begin position="177"/>
        <end position="193"/>
    </location>
</feature>
<dbReference type="AlphaFoldDB" id="A0A9P6Y7V4"/>
<evidence type="ECO:0000256" key="1">
    <source>
        <dbReference type="SAM" id="MobiDB-lite"/>
    </source>
</evidence>
<dbReference type="Proteomes" id="UP000740926">
    <property type="component" value="Unassembled WGS sequence"/>
</dbReference>
<reference evidence="2 3" key="1">
    <citation type="journal article" date="2020" name="Microb. Genom.">
        <title>Genetic diversity of clinical and environmental Mucorales isolates obtained from an investigation of mucormycosis cases among solid organ transplant recipients.</title>
        <authorList>
            <person name="Nguyen M.H."/>
            <person name="Kaul D."/>
            <person name="Muto C."/>
            <person name="Cheng S.J."/>
            <person name="Richter R.A."/>
            <person name="Bruno V.M."/>
            <person name="Liu G."/>
            <person name="Beyhan S."/>
            <person name="Sundermann A.J."/>
            <person name="Mounaud S."/>
            <person name="Pasculle A.W."/>
            <person name="Nierman W.C."/>
            <person name="Driscoll E."/>
            <person name="Cumbie R."/>
            <person name="Clancy C.J."/>
            <person name="Dupont C.L."/>
        </authorList>
    </citation>
    <scope>NUCLEOTIDE SEQUENCE [LARGE SCALE GENOMIC DNA]</scope>
    <source>
        <strain evidence="2 3">GL24</strain>
    </source>
</reference>
<evidence type="ECO:0000313" key="3">
    <source>
        <dbReference type="Proteomes" id="UP000740926"/>
    </source>
</evidence>
<comment type="caution">
    <text evidence="2">The sequence shown here is derived from an EMBL/GenBank/DDBJ whole genome shotgun (WGS) entry which is preliminary data.</text>
</comment>
<gene>
    <name evidence="2" type="ORF">G6F50_014270</name>
</gene>
<feature type="compositionally biased region" description="Low complexity" evidence="1">
    <location>
        <begin position="101"/>
        <end position="122"/>
    </location>
</feature>
<sequence length="231" mass="25398">MGQLLPDPAPGASSHQHHGHDRRAKIGGDRIDPEAPPQRRPTLAVDQHVAQPQRQRGKATGPQHIAGRPQLFVQRQHGGQQQPEHSGCHAQPGQRRRTPVAQQAAGQQAEHGAGQGTQGAQQSFRIMAKPGIGVPLVDPRGEQRGIQTAGRIGPRRQIADAQQQYGVPHQQRDQHGRLHARPRIHRQHAHQRRTYRDALQHAPDAEVMLRVPARHAPTQGGPTRPARAVPR</sequence>
<organism evidence="2 3">
    <name type="scientific">Rhizopus delemar</name>
    <dbReference type="NCBI Taxonomy" id="936053"/>
    <lineage>
        <taxon>Eukaryota</taxon>
        <taxon>Fungi</taxon>
        <taxon>Fungi incertae sedis</taxon>
        <taxon>Mucoromycota</taxon>
        <taxon>Mucoromycotina</taxon>
        <taxon>Mucoromycetes</taxon>
        <taxon>Mucorales</taxon>
        <taxon>Mucorineae</taxon>
        <taxon>Rhizopodaceae</taxon>
        <taxon>Rhizopus</taxon>
    </lineage>
</organism>
<proteinExistence type="predicted"/>
<feature type="compositionally biased region" description="Basic and acidic residues" evidence="1">
    <location>
        <begin position="24"/>
        <end position="33"/>
    </location>
</feature>
<keyword evidence="3" id="KW-1185">Reference proteome</keyword>
<name>A0A9P6Y7V4_9FUNG</name>
<dbReference type="EMBL" id="JAANIU010006586">
    <property type="protein sequence ID" value="KAG1541157.1"/>
    <property type="molecule type" value="Genomic_DNA"/>
</dbReference>
<feature type="region of interest" description="Disordered" evidence="1">
    <location>
        <begin position="1"/>
        <end position="231"/>
    </location>
</feature>
<evidence type="ECO:0000313" key="2">
    <source>
        <dbReference type="EMBL" id="KAG1541157.1"/>
    </source>
</evidence>